<evidence type="ECO:0000313" key="3">
    <source>
        <dbReference type="EMBL" id="VTJ60689.1"/>
    </source>
</evidence>
<dbReference type="Proteomes" id="UP000662637">
    <property type="component" value="Unassembled WGS sequence"/>
</dbReference>
<name>A0A5E4AVY4_MARMO</name>
<sequence length="124" mass="13061">MLEGGSGLCSQGGSLPQSGLGQTPSLPSRSEIVFPTASQTCSLWDAAKEKELEKCKEDIQEADADKVFCASSRIAKGLLPPQPFVQGICPYSMTCVGLLTGALSTETVPNISWPSPPGTYNVLR</sequence>
<feature type="compositionally biased region" description="Low complexity" evidence="1">
    <location>
        <begin position="8"/>
        <end position="22"/>
    </location>
</feature>
<accession>A0A5E4AVY4</accession>
<reference evidence="2" key="2">
    <citation type="submission" date="2020-08" db="EMBL/GenBank/DDBJ databases">
        <authorList>
            <person name="Shumante A."/>
            <person name="Zimin A.V."/>
            <person name="Puiu D."/>
            <person name="Salzberg S.L."/>
        </authorList>
    </citation>
    <scope>NUCLEOTIDE SEQUENCE</scope>
    <source>
        <strain evidence="2">WC2-LM</strain>
        <tissue evidence="2">Liver</tissue>
    </source>
</reference>
<dbReference type="AlphaFoldDB" id="A0A5E4AVY4"/>
<proteinExistence type="predicted"/>
<evidence type="ECO:0000313" key="2">
    <source>
        <dbReference type="EMBL" id="KAF7468116.1"/>
    </source>
</evidence>
<dbReference type="Proteomes" id="UP000335636">
    <property type="component" value="Unassembled WGS sequence"/>
</dbReference>
<organism evidence="3 4">
    <name type="scientific">Marmota monax</name>
    <name type="common">Woodchuck</name>
    <dbReference type="NCBI Taxonomy" id="9995"/>
    <lineage>
        <taxon>Eukaryota</taxon>
        <taxon>Metazoa</taxon>
        <taxon>Chordata</taxon>
        <taxon>Craniata</taxon>
        <taxon>Vertebrata</taxon>
        <taxon>Euteleostomi</taxon>
        <taxon>Mammalia</taxon>
        <taxon>Eutheria</taxon>
        <taxon>Euarchontoglires</taxon>
        <taxon>Glires</taxon>
        <taxon>Rodentia</taxon>
        <taxon>Sciuromorpha</taxon>
        <taxon>Sciuridae</taxon>
        <taxon>Xerinae</taxon>
        <taxon>Marmotini</taxon>
        <taxon>Marmota</taxon>
    </lineage>
</organism>
<dbReference type="EMBL" id="CABDUW010000153">
    <property type="protein sequence ID" value="VTJ60689.1"/>
    <property type="molecule type" value="Genomic_DNA"/>
</dbReference>
<keyword evidence="4" id="KW-1185">Reference proteome</keyword>
<protein>
    <submittedName>
        <fullName evidence="3">Uncharacterized protein</fullName>
    </submittedName>
</protein>
<evidence type="ECO:0000256" key="1">
    <source>
        <dbReference type="SAM" id="MobiDB-lite"/>
    </source>
</evidence>
<gene>
    <name evidence="2" type="ORF">GHT09_013042</name>
    <name evidence="3" type="ORF">MONAX_5E012497</name>
</gene>
<reference evidence="3 4" key="1">
    <citation type="submission" date="2019-04" db="EMBL/GenBank/DDBJ databases">
        <authorList>
            <person name="Alioto T."/>
            <person name="Alioto T."/>
        </authorList>
    </citation>
    <scope>NUCLEOTIDE SEQUENCE [LARGE SCALE GENOMIC DNA]</scope>
</reference>
<evidence type="ECO:0000313" key="4">
    <source>
        <dbReference type="Proteomes" id="UP000335636"/>
    </source>
</evidence>
<dbReference type="EMBL" id="WJEC01007784">
    <property type="protein sequence ID" value="KAF7468116.1"/>
    <property type="molecule type" value="Genomic_DNA"/>
</dbReference>
<feature type="region of interest" description="Disordered" evidence="1">
    <location>
        <begin position="1"/>
        <end position="29"/>
    </location>
</feature>